<protein>
    <recommendedName>
        <fullName evidence="4">DUF1453 domain-containing protein</fullName>
    </recommendedName>
</protein>
<name>A0ABV8LVE0_9ACTN</name>
<evidence type="ECO:0000256" key="1">
    <source>
        <dbReference type="SAM" id="Phobius"/>
    </source>
</evidence>
<evidence type="ECO:0000313" key="2">
    <source>
        <dbReference type="EMBL" id="MFC4135032.1"/>
    </source>
</evidence>
<dbReference type="EMBL" id="JBHSAY010000020">
    <property type="protein sequence ID" value="MFC4135032.1"/>
    <property type="molecule type" value="Genomic_DNA"/>
</dbReference>
<proteinExistence type="predicted"/>
<keyword evidence="1" id="KW-1133">Transmembrane helix</keyword>
<feature type="transmembrane region" description="Helical" evidence="1">
    <location>
        <begin position="6"/>
        <end position="22"/>
    </location>
</feature>
<feature type="transmembrane region" description="Helical" evidence="1">
    <location>
        <begin position="31"/>
        <end position="51"/>
    </location>
</feature>
<accession>A0ABV8LVE0</accession>
<feature type="transmembrane region" description="Helical" evidence="1">
    <location>
        <begin position="127"/>
        <end position="146"/>
    </location>
</feature>
<dbReference type="RefSeq" id="WP_253762854.1">
    <property type="nucleotide sequence ID" value="NZ_JAMZDZ010000001.1"/>
</dbReference>
<evidence type="ECO:0008006" key="4">
    <source>
        <dbReference type="Google" id="ProtNLM"/>
    </source>
</evidence>
<feature type="transmembrane region" description="Helical" evidence="1">
    <location>
        <begin position="93"/>
        <end position="115"/>
    </location>
</feature>
<gene>
    <name evidence="2" type="ORF">ACFOZ4_30855</name>
</gene>
<comment type="caution">
    <text evidence="2">The sequence shown here is derived from an EMBL/GenBank/DDBJ whole genome shotgun (WGS) entry which is preliminary data.</text>
</comment>
<evidence type="ECO:0000313" key="3">
    <source>
        <dbReference type="Proteomes" id="UP001595816"/>
    </source>
</evidence>
<keyword evidence="1" id="KW-0812">Transmembrane</keyword>
<keyword evidence="3" id="KW-1185">Reference proteome</keyword>
<keyword evidence="1" id="KW-0472">Membrane</keyword>
<dbReference type="Proteomes" id="UP001595816">
    <property type="component" value="Unassembled WGS sequence"/>
</dbReference>
<feature type="transmembrane region" description="Helical" evidence="1">
    <location>
        <begin position="57"/>
        <end position="81"/>
    </location>
</feature>
<sequence>MNYAQILLIAAILVWTMVRRMAGQPVQSRRMVLIPIGVTIAGVAQLGSGHLPVADLLLLSLQAALSIGLGLARGASVQVFLRDGVAWCRYRWLTLGLWAATIGVRVVFAVVTGAFRSGGAASGLPSLLIGLGVGLLAEAAIVLVRVTSNELPMAPDGRAGRADRRQPIL</sequence>
<reference evidence="3" key="1">
    <citation type="journal article" date="2019" name="Int. J. Syst. Evol. Microbiol.">
        <title>The Global Catalogue of Microorganisms (GCM) 10K type strain sequencing project: providing services to taxonomists for standard genome sequencing and annotation.</title>
        <authorList>
            <consortium name="The Broad Institute Genomics Platform"/>
            <consortium name="The Broad Institute Genome Sequencing Center for Infectious Disease"/>
            <person name="Wu L."/>
            <person name="Ma J."/>
        </authorList>
    </citation>
    <scope>NUCLEOTIDE SEQUENCE [LARGE SCALE GENOMIC DNA]</scope>
    <source>
        <strain evidence="3">CGMCC 4.7289</strain>
    </source>
</reference>
<organism evidence="2 3">
    <name type="scientific">Hamadaea flava</name>
    <dbReference type="NCBI Taxonomy" id="1742688"/>
    <lineage>
        <taxon>Bacteria</taxon>
        <taxon>Bacillati</taxon>
        <taxon>Actinomycetota</taxon>
        <taxon>Actinomycetes</taxon>
        <taxon>Micromonosporales</taxon>
        <taxon>Micromonosporaceae</taxon>
        <taxon>Hamadaea</taxon>
    </lineage>
</organism>